<evidence type="ECO:0000256" key="1">
    <source>
        <dbReference type="ARBA" id="ARBA00004613"/>
    </source>
</evidence>
<dbReference type="STRING" id="66420.A0A194PNZ2"/>
<dbReference type="Pfam" id="PF00151">
    <property type="entry name" value="Lipase"/>
    <property type="match status" value="1"/>
</dbReference>
<dbReference type="GO" id="GO:0030154">
    <property type="term" value="P:cell differentiation"/>
    <property type="evidence" value="ECO:0007669"/>
    <property type="project" value="UniProtKB-ARBA"/>
</dbReference>
<keyword evidence="6" id="KW-0677">Repeat</keyword>
<dbReference type="InterPro" id="IPR000734">
    <property type="entry name" value="TAG_lipase"/>
</dbReference>
<dbReference type="GO" id="GO:0016298">
    <property type="term" value="F:lipase activity"/>
    <property type="evidence" value="ECO:0007669"/>
    <property type="project" value="InterPro"/>
</dbReference>
<evidence type="ECO:0000256" key="3">
    <source>
        <dbReference type="ARBA" id="ARBA00022525"/>
    </source>
</evidence>
<dbReference type="SUPFAM" id="SSF57196">
    <property type="entry name" value="EGF/Laminin"/>
    <property type="match status" value="2"/>
</dbReference>
<dbReference type="FunFam" id="3.40.50.1820:FF:000076">
    <property type="entry name" value="phospholipase A1"/>
    <property type="match status" value="1"/>
</dbReference>
<organism evidence="13 14">
    <name type="scientific">Papilio xuthus</name>
    <name type="common">Asian swallowtail butterfly</name>
    <dbReference type="NCBI Taxonomy" id="66420"/>
    <lineage>
        <taxon>Eukaryota</taxon>
        <taxon>Metazoa</taxon>
        <taxon>Ecdysozoa</taxon>
        <taxon>Arthropoda</taxon>
        <taxon>Hexapoda</taxon>
        <taxon>Insecta</taxon>
        <taxon>Pterygota</taxon>
        <taxon>Neoptera</taxon>
        <taxon>Endopterygota</taxon>
        <taxon>Lepidoptera</taxon>
        <taxon>Glossata</taxon>
        <taxon>Ditrysia</taxon>
        <taxon>Papilionoidea</taxon>
        <taxon>Papilionidae</taxon>
        <taxon>Papilioninae</taxon>
        <taxon>Papilio</taxon>
    </lineage>
</organism>
<dbReference type="SUPFAM" id="SSF53474">
    <property type="entry name" value="alpha/beta-Hydrolases"/>
    <property type="match status" value="1"/>
</dbReference>
<accession>A0A194PNZ2</accession>
<dbReference type="Proteomes" id="UP000053268">
    <property type="component" value="Unassembled WGS sequence"/>
</dbReference>
<dbReference type="PANTHER" id="PTHR11610:SF177">
    <property type="entry name" value="IP13478P-RELATED"/>
    <property type="match status" value="1"/>
</dbReference>
<dbReference type="Gene3D" id="2.10.25.10">
    <property type="entry name" value="Laminin"/>
    <property type="match status" value="4"/>
</dbReference>
<dbReference type="Gene3D" id="3.40.50.1820">
    <property type="entry name" value="alpha/beta hydrolase"/>
    <property type="match status" value="1"/>
</dbReference>
<dbReference type="PROSITE" id="PS01186">
    <property type="entry name" value="EGF_2"/>
    <property type="match status" value="1"/>
</dbReference>
<feature type="domain" description="EGF-like" evidence="12">
    <location>
        <begin position="179"/>
        <end position="217"/>
    </location>
</feature>
<dbReference type="Pfam" id="PF00008">
    <property type="entry name" value="EGF"/>
    <property type="match status" value="2"/>
</dbReference>
<dbReference type="InterPro" id="IPR000742">
    <property type="entry name" value="EGF"/>
</dbReference>
<feature type="domain" description="EGF-like" evidence="12">
    <location>
        <begin position="219"/>
        <end position="255"/>
    </location>
</feature>
<dbReference type="GO" id="GO:0005509">
    <property type="term" value="F:calcium ion binding"/>
    <property type="evidence" value="ECO:0007669"/>
    <property type="project" value="InterPro"/>
</dbReference>
<dbReference type="FunFam" id="2.10.25.10:FF:000100">
    <property type="entry name" value="neurogenic locus notch homolog protein 3"/>
    <property type="match status" value="1"/>
</dbReference>
<dbReference type="Pfam" id="PF02210">
    <property type="entry name" value="Laminin_G_2"/>
    <property type="match status" value="1"/>
</dbReference>
<dbReference type="PROSITE" id="PS00022">
    <property type="entry name" value="EGF_1"/>
    <property type="match status" value="4"/>
</dbReference>
<dbReference type="InterPro" id="IPR033906">
    <property type="entry name" value="Lipase_N"/>
</dbReference>
<dbReference type="InterPro" id="IPR001791">
    <property type="entry name" value="Laminin_G"/>
</dbReference>
<comment type="caution">
    <text evidence="9">Lacks conserved residue(s) required for the propagation of feature annotation.</text>
</comment>
<dbReference type="SMART" id="SM00179">
    <property type="entry name" value="EGF_CA"/>
    <property type="match status" value="3"/>
</dbReference>
<feature type="domain" description="EGF-like" evidence="12">
    <location>
        <begin position="140"/>
        <end position="176"/>
    </location>
</feature>
<feature type="disulfide bond" evidence="9">
    <location>
        <begin position="245"/>
        <end position="254"/>
    </location>
</feature>
<feature type="domain" description="Laminin G" evidence="11">
    <location>
        <begin position="256"/>
        <end position="450"/>
    </location>
</feature>
<dbReference type="InterPro" id="IPR029058">
    <property type="entry name" value="AB_hydrolase_fold"/>
</dbReference>
<dbReference type="InterPro" id="IPR013818">
    <property type="entry name" value="Lipase"/>
</dbReference>
<feature type="disulfide bond" evidence="9">
    <location>
        <begin position="188"/>
        <end position="205"/>
    </location>
</feature>
<keyword evidence="14" id="KW-1185">Reference proteome</keyword>
<evidence type="ECO:0000256" key="10">
    <source>
        <dbReference type="RuleBase" id="RU004262"/>
    </source>
</evidence>
<dbReference type="SUPFAM" id="SSF49899">
    <property type="entry name" value="Concanavalin A-like lectins/glucanases"/>
    <property type="match status" value="2"/>
</dbReference>
<dbReference type="GO" id="GO:0048513">
    <property type="term" value="P:animal organ development"/>
    <property type="evidence" value="ECO:0007669"/>
    <property type="project" value="UniProtKB-ARBA"/>
</dbReference>
<evidence type="ECO:0000256" key="6">
    <source>
        <dbReference type="ARBA" id="ARBA00022737"/>
    </source>
</evidence>
<keyword evidence="7 9" id="KW-1015">Disulfide bond</keyword>
<dbReference type="PROSITE" id="PS50025">
    <property type="entry name" value="LAM_G_DOMAIN"/>
    <property type="match status" value="2"/>
</dbReference>
<evidence type="ECO:0000256" key="2">
    <source>
        <dbReference type="ARBA" id="ARBA00010701"/>
    </source>
</evidence>
<dbReference type="CDD" id="cd00110">
    <property type="entry name" value="LamG"/>
    <property type="match status" value="2"/>
</dbReference>
<dbReference type="Gene3D" id="2.60.120.200">
    <property type="match status" value="2"/>
</dbReference>
<dbReference type="PRINTS" id="PR00821">
    <property type="entry name" value="TAGLIPASE"/>
</dbReference>
<keyword evidence="4 9" id="KW-0245">EGF-like domain</keyword>
<evidence type="ECO:0000259" key="11">
    <source>
        <dbReference type="PROSITE" id="PS50025"/>
    </source>
</evidence>
<keyword evidence="8" id="KW-0325">Glycoprotein</keyword>
<evidence type="ECO:0000313" key="13">
    <source>
        <dbReference type="EMBL" id="KPI92845.1"/>
    </source>
</evidence>
<dbReference type="SMART" id="SM00181">
    <property type="entry name" value="EGF"/>
    <property type="match status" value="5"/>
</dbReference>
<feature type="disulfide bond" evidence="9">
    <location>
        <begin position="207"/>
        <end position="216"/>
    </location>
</feature>
<evidence type="ECO:0000256" key="9">
    <source>
        <dbReference type="PROSITE-ProRule" id="PRU00076"/>
    </source>
</evidence>
<evidence type="ECO:0000313" key="14">
    <source>
        <dbReference type="Proteomes" id="UP000053268"/>
    </source>
</evidence>
<feature type="domain" description="Laminin G" evidence="11">
    <location>
        <begin position="518"/>
        <end position="766"/>
    </location>
</feature>
<dbReference type="GO" id="GO:0016042">
    <property type="term" value="P:lipid catabolic process"/>
    <property type="evidence" value="ECO:0007669"/>
    <property type="project" value="TreeGrafter"/>
</dbReference>
<dbReference type="AlphaFoldDB" id="A0A194PNZ2"/>
<dbReference type="Pfam" id="PF00054">
    <property type="entry name" value="Laminin_G_1"/>
    <property type="match status" value="1"/>
</dbReference>
<comment type="subcellular location">
    <subcellularLocation>
        <location evidence="1">Secreted</location>
    </subcellularLocation>
</comment>
<gene>
    <name evidence="13" type="ORF">RR46_14066</name>
</gene>
<evidence type="ECO:0000256" key="5">
    <source>
        <dbReference type="ARBA" id="ARBA00022729"/>
    </source>
</evidence>
<dbReference type="CDD" id="cd00707">
    <property type="entry name" value="Pancreat_lipase_like"/>
    <property type="match status" value="1"/>
</dbReference>
<keyword evidence="5" id="KW-0732">Signal</keyword>
<dbReference type="GO" id="GO:0017171">
    <property type="term" value="F:serine hydrolase activity"/>
    <property type="evidence" value="ECO:0007669"/>
    <property type="project" value="TreeGrafter"/>
</dbReference>
<dbReference type="EMBL" id="KQ459603">
    <property type="protein sequence ID" value="KPI92845.1"/>
    <property type="molecule type" value="Genomic_DNA"/>
</dbReference>
<dbReference type="FunFam" id="2.60.120.200:FF:000207">
    <property type="entry name" value="Cadherin-related tumor suppressor"/>
    <property type="match status" value="1"/>
</dbReference>
<dbReference type="InterPro" id="IPR013320">
    <property type="entry name" value="ConA-like_dom_sf"/>
</dbReference>
<dbReference type="SMART" id="SM00282">
    <property type="entry name" value="LamG"/>
    <property type="match status" value="2"/>
</dbReference>
<comment type="similarity">
    <text evidence="2 10">Belongs to the AB hydrolase superfamily. Lipase family.</text>
</comment>
<dbReference type="CDD" id="cd00054">
    <property type="entry name" value="EGF_CA"/>
    <property type="match status" value="3"/>
</dbReference>
<sequence>MTAADFLTHYYRNLLEVLKNGLKKDEIAYLYSINQEKVGLDLTIAVKTNKTIWKRENTENYVKSKEFELSKVLKTSVIVSYYPCATQHCLNDGVCTDGIRVLDEVRIIESSTLILSSPLVRHEYTCHCTDRFMGTNCEKRQDPCSPNPCNYGGQCRKQGHDFVCSCPPRREGKTCQFERDDVCSSNPCKNGGSCKESSDRNSFFCLCRPGYRGDQCEALVDSCRPNPCMHGGICISLKPGYKCSCTNGRYGTHCESSTFGFGELSYMQFPALDASTNDITIIFATTKPDALLLYNYGAQTGGRSDFIAIELLGGKPIFSFGGARTSITSVSIMDSEVNTADGKWYKLTATRNGRVISLSVTSCTDHGDVCMECEPGDSSCYDDDTGQAGTLNFNNEPLLIGGLHKADPVLERPGQIHSDDFVGCMHSISINGRFLNLTNPLKARGVEANCDRTEKGTCYKKDICDSGQCLDKWKTNNCKCEKDLIAPNCNSALLPISVSESAYITYMISEKHRRMQLLESFYGGSTNWERKSKNVGKAVTKVSNPAKILTFFFKTNRKEGVLFYAATDKYYTIIELNEGKVSYTSKQNVVVNMTQVDQQDVSDGNWHNITIYSHGRSIRLIVDNKNVGEELDAAGVHDFLDPYLTIISLGGYCNSLAADNCVIPPLDCPNENVTFWLYTRANKDEPHQLIFSDPTSIDEAPWVPNAEIKIIIHGYTGHKDFAPNPQIRPAYLECCDYNLISVDYLPVALEPCYLQAATNTELVGKCAAQLIDEMVFNHSIQLSKIHVIGFSLGAHVAGFIGSYIKSGKLERISALDPALPLFATADVSRKIDPSDAKSVDVLHTNALMKGKLEISGHSDFFANGGSKQPGCKADENHTVSGCEHERAAIYFGESIITKVGFYGKKCYSWIAYIIGWCELVSSDEDVLYGEHMPPNVSGVYFFNTNSAPPFARGTNKNRSYNDDDDNWI</sequence>
<evidence type="ECO:0000256" key="8">
    <source>
        <dbReference type="ARBA" id="ARBA00023180"/>
    </source>
</evidence>
<proteinExistence type="inferred from homology"/>
<evidence type="ECO:0000256" key="7">
    <source>
        <dbReference type="ARBA" id="ARBA00023157"/>
    </source>
</evidence>
<reference evidence="13 14" key="1">
    <citation type="journal article" date="2015" name="Nat. Commun.">
        <title>Outbred genome sequencing and CRISPR/Cas9 gene editing in butterflies.</title>
        <authorList>
            <person name="Li X."/>
            <person name="Fan D."/>
            <person name="Zhang W."/>
            <person name="Liu G."/>
            <person name="Zhang L."/>
            <person name="Zhao L."/>
            <person name="Fang X."/>
            <person name="Chen L."/>
            <person name="Dong Y."/>
            <person name="Chen Y."/>
            <person name="Ding Y."/>
            <person name="Zhao R."/>
            <person name="Feng M."/>
            <person name="Zhu Y."/>
            <person name="Feng Y."/>
            <person name="Jiang X."/>
            <person name="Zhu D."/>
            <person name="Xiang H."/>
            <person name="Feng X."/>
            <person name="Li S."/>
            <person name="Wang J."/>
            <person name="Zhang G."/>
            <person name="Kronforst M.R."/>
            <person name="Wang W."/>
        </authorList>
    </citation>
    <scope>NUCLEOTIDE SEQUENCE [LARGE SCALE GENOMIC DNA]</scope>
    <source>
        <strain evidence="13">Ya'a_city_454_Px</strain>
        <tissue evidence="13">Whole body</tissue>
    </source>
</reference>
<dbReference type="FunFam" id="2.10.25.10:FF:000594">
    <property type="entry name" value="cadherin-related tumor suppressor"/>
    <property type="match status" value="1"/>
</dbReference>
<evidence type="ECO:0000259" key="12">
    <source>
        <dbReference type="PROSITE" id="PS50026"/>
    </source>
</evidence>
<dbReference type="GO" id="GO:0009653">
    <property type="term" value="P:anatomical structure morphogenesis"/>
    <property type="evidence" value="ECO:0007669"/>
    <property type="project" value="UniProtKB-ARBA"/>
</dbReference>
<dbReference type="PANTHER" id="PTHR11610">
    <property type="entry name" value="LIPASE"/>
    <property type="match status" value="1"/>
</dbReference>
<name>A0A194PNZ2_PAPXU</name>
<dbReference type="GO" id="GO:0005615">
    <property type="term" value="C:extracellular space"/>
    <property type="evidence" value="ECO:0007669"/>
    <property type="project" value="TreeGrafter"/>
</dbReference>
<keyword evidence="3" id="KW-0964">Secreted</keyword>
<dbReference type="InterPro" id="IPR001881">
    <property type="entry name" value="EGF-like_Ca-bd_dom"/>
</dbReference>
<feature type="disulfide bond" evidence="9">
    <location>
        <begin position="166"/>
        <end position="175"/>
    </location>
</feature>
<dbReference type="PROSITE" id="PS50026">
    <property type="entry name" value="EGF_3"/>
    <property type="match status" value="3"/>
</dbReference>
<protein>
    <submittedName>
        <fullName evidence="13">Cadherin-related tumor suppressor</fullName>
    </submittedName>
</protein>
<evidence type="ECO:0000256" key="4">
    <source>
        <dbReference type="ARBA" id="ARBA00022536"/>
    </source>
</evidence>